<dbReference type="SUPFAM" id="SSF51045">
    <property type="entry name" value="WW domain"/>
    <property type="match status" value="1"/>
</dbReference>
<evidence type="ECO:0000256" key="17">
    <source>
        <dbReference type="SAM" id="Phobius"/>
    </source>
</evidence>
<dbReference type="InterPro" id="IPR013083">
    <property type="entry name" value="Znf_RING/FYVE/PHD"/>
</dbReference>
<dbReference type="CDD" id="cd16479">
    <property type="entry name" value="RING-H2_synoviolin"/>
    <property type="match status" value="1"/>
</dbReference>
<gene>
    <name evidence="20" type="ORF">ACHAWO_002160</name>
</gene>
<evidence type="ECO:0000256" key="9">
    <source>
        <dbReference type="ARBA" id="ARBA00022771"/>
    </source>
</evidence>
<feature type="compositionally biased region" description="Low complexity" evidence="16">
    <location>
        <begin position="619"/>
        <end position="636"/>
    </location>
</feature>
<keyword evidence="8" id="KW-0479">Metal-binding</keyword>
<dbReference type="InterPro" id="IPR001841">
    <property type="entry name" value="Znf_RING"/>
</dbReference>
<feature type="compositionally biased region" description="Low complexity" evidence="16">
    <location>
        <begin position="391"/>
        <end position="408"/>
    </location>
</feature>
<dbReference type="PROSITE" id="PS50089">
    <property type="entry name" value="ZF_RING_2"/>
    <property type="match status" value="1"/>
</dbReference>
<keyword evidence="10" id="KW-0833">Ubl conjugation pathway</keyword>
<evidence type="ECO:0000256" key="3">
    <source>
        <dbReference type="ARBA" id="ARBA00004906"/>
    </source>
</evidence>
<feature type="domain" description="WW" evidence="18">
    <location>
        <begin position="664"/>
        <end position="698"/>
    </location>
</feature>
<comment type="subcellular location">
    <subcellularLocation>
        <location evidence="2">Endoplasmic reticulum membrane</location>
        <topology evidence="2">Multi-pass membrane protein</topology>
    </subcellularLocation>
</comment>
<dbReference type="GO" id="GO:0061630">
    <property type="term" value="F:ubiquitin protein ligase activity"/>
    <property type="evidence" value="ECO:0007669"/>
    <property type="project" value="UniProtKB-EC"/>
</dbReference>
<evidence type="ECO:0000256" key="11">
    <source>
        <dbReference type="ARBA" id="ARBA00022824"/>
    </source>
</evidence>
<dbReference type="Pfam" id="PF25563">
    <property type="entry name" value="TPR_SYVN1_N"/>
    <property type="match status" value="1"/>
</dbReference>
<evidence type="ECO:0000256" key="14">
    <source>
        <dbReference type="ARBA" id="ARBA00023136"/>
    </source>
</evidence>
<dbReference type="SMART" id="SM00456">
    <property type="entry name" value="WW"/>
    <property type="match status" value="1"/>
</dbReference>
<evidence type="ECO:0000256" key="1">
    <source>
        <dbReference type="ARBA" id="ARBA00000900"/>
    </source>
</evidence>
<evidence type="ECO:0000256" key="2">
    <source>
        <dbReference type="ARBA" id="ARBA00004477"/>
    </source>
</evidence>
<dbReference type="EC" id="2.3.2.27" evidence="5"/>
<keyword evidence="13 17" id="KW-1133">Transmembrane helix</keyword>
<keyword evidence="7 17" id="KW-0812">Transmembrane</keyword>
<evidence type="ECO:0000256" key="16">
    <source>
        <dbReference type="SAM" id="MobiDB-lite"/>
    </source>
</evidence>
<dbReference type="GO" id="GO:0008270">
    <property type="term" value="F:zinc ion binding"/>
    <property type="evidence" value="ECO:0007669"/>
    <property type="project" value="UniProtKB-KW"/>
</dbReference>
<dbReference type="InterPro" id="IPR001202">
    <property type="entry name" value="WW_dom"/>
</dbReference>
<dbReference type="SUPFAM" id="SSF57850">
    <property type="entry name" value="RING/U-box"/>
    <property type="match status" value="1"/>
</dbReference>
<reference evidence="20 21" key="1">
    <citation type="submission" date="2024-10" db="EMBL/GenBank/DDBJ databases">
        <title>Updated reference genomes for cyclostephanoid diatoms.</title>
        <authorList>
            <person name="Roberts W.R."/>
            <person name="Alverson A.J."/>
        </authorList>
    </citation>
    <scope>NUCLEOTIDE SEQUENCE [LARGE SCALE GENOMIC DNA]</scope>
    <source>
        <strain evidence="20 21">AJA010-31</strain>
    </source>
</reference>
<keyword evidence="9 15" id="KW-0863">Zinc-finger</keyword>
<evidence type="ECO:0000259" key="18">
    <source>
        <dbReference type="PROSITE" id="PS50020"/>
    </source>
</evidence>
<evidence type="ECO:0000256" key="6">
    <source>
        <dbReference type="ARBA" id="ARBA00022679"/>
    </source>
</evidence>
<evidence type="ECO:0000256" key="8">
    <source>
        <dbReference type="ARBA" id="ARBA00022723"/>
    </source>
</evidence>
<feature type="transmembrane region" description="Helical" evidence="17">
    <location>
        <begin position="452"/>
        <end position="468"/>
    </location>
</feature>
<dbReference type="Gene3D" id="3.30.40.10">
    <property type="entry name" value="Zinc/RING finger domain, C3HC4 (zinc finger)"/>
    <property type="match status" value="1"/>
</dbReference>
<evidence type="ECO:0000256" key="7">
    <source>
        <dbReference type="ARBA" id="ARBA00022692"/>
    </source>
</evidence>
<keyword evidence="12" id="KW-0862">Zinc</keyword>
<dbReference type="PANTHER" id="PTHR22763">
    <property type="entry name" value="RING ZINC FINGER PROTEIN"/>
    <property type="match status" value="1"/>
</dbReference>
<evidence type="ECO:0000313" key="21">
    <source>
        <dbReference type="Proteomes" id="UP001530400"/>
    </source>
</evidence>
<dbReference type="EMBL" id="JALLPJ020000132">
    <property type="protein sequence ID" value="KAL3801448.1"/>
    <property type="molecule type" value="Genomic_DNA"/>
</dbReference>
<feature type="transmembrane region" description="Helical" evidence="17">
    <location>
        <begin position="287"/>
        <end position="312"/>
    </location>
</feature>
<sequence>MAEAEADEPNSNNSSSHADDEDTSEAALEAMMAFQEQQEQQAVDHHDHDDEASMQDDEPNIVFLLQQDDEHQPDEYQPVQEDPNNNPAAVALRARLAQTRQLNNNNRTNKSLYARLANLFSYSTWSFLSAALLIFHTMRTRQQFYLTVLYLQSSKLSYIVLGNAVIAMGVSTFGFVTAVFLDGGLRVNERDAIGEHIRWDVTETCLALTIFRSEMDVGTAVRFLWLVVLKCLHWSVELRGGHLRMTEEVFIYPEENESTSNNSNTTNQQQYKSSWYKRLPRFRLSHLRYYTLLYILTIVDIVSVAHCALSVATDGPSVSILFGFESAILLVSALSGLSLYHVHVVDGIMGFLHHVAEGEHHYHAVGALAVVNDAEESQRIEGGASDEGETTETATNAEATSNTASTTTDQATPPQRQKTLAKTLVERIANPWKNRRATLTFAIELQAQAAKFLFYVVFFAIVFTYYGMPINIFREVYVSFQQLRRRLVAFNNYRRLTYNMDRRFESIQDEEELDRLGHTCIICRDTMDLSGGCKKLPICGHAFHTHCLREWLVQQQSCPTCRADIAANEARRKRQLEREAGEAAAAGEEEGTVVETAEDGSDEVVMEAREVVDENAAAEAGVAAAPPDGNAAEAVASPQSKTEEPTAQKSDTPASSTLAPAESGDLVPGWVEEWDPVSNRTYYWNKDTNETSWTRPVLPTDVVSQFNAMLHRHNTDRQSQLRQRDILQERQNAVAANAVSHVNNVPCLYRIKNPLGAPVFERHGANSTRVVPHGKIIVCISVEYWTETGASMFRMPDGYINSVEVEKFLELDFSPAVSALGVNIHAS</sequence>
<dbReference type="InterPro" id="IPR036020">
    <property type="entry name" value="WW_dom_sf"/>
</dbReference>
<feature type="region of interest" description="Disordered" evidence="16">
    <location>
        <begin position="619"/>
        <end position="669"/>
    </location>
</feature>
<dbReference type="Pfam" id="PF00397">
    <property type="entry name" value="WW"/>
    <property type="match status" value="1"/>
</dbReference>
<feature type="compositionally biased region" description="Polar residues" evidence="16">
    <location>
        <begin position="647"/>
        <end position="658"/>
    </location>
</feature>
<feature type="compositionally biased region" description="Acidic residues" evidence="16">
    <location>
        <begin position="587"/>
        <end position="602"/>
    </location>
</feature>
<feature type="transmembrane region" description="Helical" evidence="17">
    <location>
        <begin position="318"/>
        <end position="340"/>
    </location>
</feature>
<name>A0ABD3QN00_9STRA</name>
<comment type="caution">
    <text evidence="20">The sequence shown here is derived from an EMBL/GenBank/DDBJ whole genome shotgun (WGS) entry which is preliminary data.</text>
</comment>
<feature type="region of interest" description="Disordered" evidence="16">
    <location>
        <begin position="1"/>
        <end position="55"/>
    </location>
</feature>
<keyword evidence="11" id="KW-0256">Endoplasmic reticulum</keyword>
<keyword evidence="14 17" id="KW-0472">Membrane</keyword>
<evidence type="ECO:0000256" key="5">
    <source>
        <dbReference type="ARBA" id="ARBA00012483"/>
    </source>
</evidence>
<feature type="transmembrane region" description="Helical" evidence="17">
    <location>
        <begin position="156"/>
        <end position="181"/>
    </location>
</feature>
<feature type="compositionally biased region" description="Basic and acidic residues" evidence="16">
    <location>
        <begin position="42"/>
        <end position="51"/>
    </location>
</feature>
<dbReference type="InterPro" id="IPR050731">
    <property type="entry name" value="HRD1_E3_ubiq-ligases"/>
</dbReference>
<dbReference type="PANTHER" id="PTHR22763:SF184">
    <property type="entry name" value="E3 UBIQUITIN-PROTEIN LIGASE SYNOVIOLIN"/>
    <property type="match status" value="1"/>
</dbReference>
<evidence type="ECO:0000256" key="10">
    <source>
        <dbReference type="ARBA" id="ARBA00022786"/>
    </source>
</evidence>
<feature type="region of interest" description="Disordered" evidence="16">
    <location>
        <begin position="379"/>
        <end position="417"/>
    </location>
</feature>
<accession>A0ABD3QN00</accession>
<dbReference type="SMART" id="SM00184">
    <property type="entry name" value="RING"/>
    <property type="match status" value="1"/>
</dbReference>
<feature type="compositionally biased region" description="Low complexity" evidence="16">
    <location>
        <begin position="25"/>
        <end position="41"/>
    </location>
</feature>
<evidence type="ECO:0000256" key="13">
    <source>
        <dbReference type="ARBA" id="ARBA00022989"/>
    </source>
</evidence>
<evidence type="ECO:0000256" key="4">
    <source>
        <dbReference type="ARBA" id="ARBA00010089"/>
    </source>
</evidence>
<evidence type="ECO:0000313" key="20">
    <source>
        <dbReference type="EMBL" id="KAL3801448.1"/>
    </source>
</evidence>
<evidence type="ECO:0000256" key="12">
    <source>
        <dbReference type="ARBA" id="ARBA00022833"/>
    </source>
</evidence>
<proteinExistence type="inferred from homology"/>
<dbReference type="AlphaFoldDB" id="A0ABD3QN00"/>
<comment type="similarity">
    <text evidence="4">Belongs to the HRD1 family.</text>
</comment>
<dbReference type="PROSITE" id="PS50020">
    <property type="entry name" value="WW_DOMAIN_2"/>
    <property type="match status" value="1"/>
</dbReference>
<dbReference type="CDD" id="cd00201">
    <property type="entry name" value="WW"/>
    <property type="match status" value="1"/>
</dbReference>
<dbReference type="InterPro" id="IPR058051">
    <property type="entry name" value="Znf_RING_synoviolin"/>
</dbReference>
<dbReference type="PROSITE" id="PS01159">
    <property type="entry name" value="WW_DOMAIN_1"/>
    <property type="match status" value="1"/>
</dbReference>
<keyword evidence="21" id="KW-1185">Reference proteome</keyword>
<evidence type="ECO:0000259" key="19">
    <source>
        <dbReference type="PROSITE" id="PS50089"/>
    </source>
</evidence>
<dbReference type="Proteomes" id="UP001530400">
    <property type="component" value="Unassembled WGS sequence"/>
</dbReference>
<evidence type="ECO:0000256" key="15">
    <source>
        <dbReference type="PROSITE-ProRule" id="PRU00175"/>
    </source>
</evidence>
<dbReference type="GO" id="GO:0005789">
    <property type="term" value="C:endoplasmic reticulum membrane"/>
    <property type="evidence" value="ECO:0007669"/>
    <property type="project" value="UniProtKB-SubCell"/>
</dbReference>
<comment type="catalytic activity">
    <reaction evidence="1">
        <text>S-ubiquitinyl-[E2 ubiquitin-conjugating enzyme]-L-cysteine + [acceptor protein]-L-lysine = [E2 ubiquitin-conjugating enzyme]-L-cysteine + N(6)-ubiquitinyl-[acceptor protein]-L-lysine.</text>
        <dbReference type="EC" id="2.3.2.27"/>
    </reaction>
</comment>
<dbReference type="InterPro" id="IPR057992">
    <property type="entry name" value="TPR_SYVN1_N"/>
</dbReference>
<dbReference type="Pfam" id="PF13639">
    <property type="entry name" value="zf-RING_2"/>
    <property type="match status" value="1"/>
</dbReference>
<protein>
    <recommendedName>
        <fullName evidence="5">RING-type E3 ubiquitin transferase</fullName>
        <ecNumber evidence="5">2.3.2.27</ecNumber>
    </recommendedName>
</protein>
<dbReference type="Gene3D" id="2.20.70.10">
    <property type="match status" value="1"/>
</dbReference>
<feature type="region of interest" description="Disordered" evidence="16">
    <location>
        <begin position="577"/>
        <end position="602"/>
    </location>
</feature>
<feature type="domain" description="RING-type" evidence="19">
    <location>
        <begin position="520"/>
        <end position="562"/>
    </location>
</feature>
<keyword evidence="6" id="KW-0808">Transferase</keyword>
<comment type="pathway">
    <text evidence="3">Protein modification; protein ubiquitination.</text>
</comment>
<feature type="transmembrane region" description="Helical" evidence="17">
    <location>
        <begin position="116"/>
        <end position="136"/>
    </location>
</feature>
<organism evidence="20 21">
    <name type="scientific">Cyclotella atomus</name>
    <dbReference type="NCBI Taxonomy" id="382360"/>
    <lineage>
        <taxon>Eukaryota</taxon>
        <taxon>Sar</taxon>
        <taxon>Stramenopiles</taxon>
        <taxon>Ochrophyta</taxon>
        <taxon>Bacillariophyta</taxon>
        <taxon>Coscinodiscophyceae</taxon>
        <taxon>Thalassiosirophycidae</taxon>
        <taxon>Stephanodiscales</taxon>
        <taxon>Stephanodiscaceae</taxon>
        <taxon>Cyclotella</taxon>
    </lineage>
</organism>